<evidence type="ECO:0000256" key="1">
    <source>
        <dbReference type="SAM" id="MobiDB-lite"/>
    </source>
</evidence>
<feature type="region of interest" description="Disordered" evidence="1">
    <location>
        <begin position="247"/>
        <end position="294"/>
    </location>
</feature>
<organism evidence="3 4">
    <name type="scientific">Xanthomonas sacchari</name>
    <dbReference type="NCBI Taxonomy" id="56458"/>
    <lineage>
        <taxon>Bacteria</taxon>
        <taxon>Pseudomonadati</taxon>
        <taxon>Pseudomonadota</taxon>
        <taxon>Gammaproteobacteria</taxon>
        <taxon>Lysobacterales</taxon>
        <taxon>Lysobacteraceae</taxon>
        <taxon>Xanthomonas</taxon>
    </lineage>
</organism>
<sequence length="474" mass="48589">MPSRFSRACSLVYCCMIVALVWSFNVGAQPYDFSNCTKNTGFYSAETCPDQGTASAAASSVADSIIASGAGGYGPGRLTRGGTSTDLAGRSVSVVVNSPYGDPVGVVSRIWPPDGKKCSDMPSLTSTFYPKSGSTSCNAGCEQIWFRNGDGTSTATSTGAVCNTTDFPNKCGKDSYWNGVLNVCEPKKEECPDGQKPNSSGQCAPEPCPDGMVQQQDGTCKAKENECPQGQIKGPDGSCVKKPDTCGTGQAQGSDGTCKPDKDGDGKPDDEDSDDDGKDDKSSFSGGDSCDSPPACSGDPVMCGQARIQWRIDCNTRRNRNISGGACGSPPICTGEKCDAMEYASLLMQWRTACALEKGAGGSAGGFGQKDSDNLAAVKGALTGNAGNPDIGEGGDPSGAFTDGSNSTAGDGKLDTSGFGYGRSCPTVPDVSVFGQAIHFDTSAFCSFLVLGGQLVLVFAALASLRIISAGGES</sequence>
<feature type="signal peptide" evidence="2">
    <location>
        <begin position="1"/>
        <end position="28"/>
    </location>
</feature>
<feature type="compositionally biased region" description="Low complexity" evidence="1">
    <location>
        <begin position="283"/>
        <end position="294"/>
    </location>
</feature>
<evidence type="ECO:0008006" key="5">
    <source>
        <dbReference type="Google" id="ProtNLM"/>
    </source>
</evidence>
<gene>
    <name evidence="3" type="ORF">NB700_002363</name>
</gene>
<evidence type="ECO:0000313" key="3">
    <source>
        <dbReference type="EMBL" id="MCW0399807.1"/>
    </source>
</evidence>
<keyword evidence="4" id="KW-1185">Reference proteome</keyword>
<feature type="compositionally biased region" description="Basic and acidic residues" evidence="1">
    <location>
        <begin position="258"/>
        <end position="267"/>
    </location>
</feature>
<dbReference type="RefSeq" id="WP_267083466.1">
    <property type="nucleotide sequence ID" value="NZ_CP099530.1"/>
</dbReference>
<reference evidence="3 4" key="1">
    <citation type="submission" date="2022-06" db="EMBL/GenBank/DDBJ databases">
        <title>Dynamics of rice microbiomes reveals core vertical transmitted seed endophytes.</title>
        <authorList>
            <person name="Liao K."/>
            <person name="Zhang X."/>
        </authorList>
    </citation>
    <scope>NUCLEOTIDE SEQUENCE [LARGE SCALE GENOMIC DNA]</scope>
    <source>
        <strain evidence="3 4">YT10-10-1</strain>
    </source>
</reference>
<name>A0ABT3DWC1_9XANT</name>
<keyword evidence="2" id="KW-0732">Signal</keyword>
<protein>
    <recommendedName>
        <fullName evidence="5">Phage coat protein</fullName>
    </recommendedName>
</protein>
<feature type="compositionally biased region" description="Acidic residues" evidence="1">
    <location>
        <begin position="268"/>
        <end position="277"/>
    </location>
</feature>
<proteinExistence type="predicted"/>
<evidence type="ECO:0000313" key="4">
    <source>
        <dbReference type="Proteomes" id="UP001320843"/>
    </source>
</evidence>
<evidence type="ECO:0000256" key="2">
    <source>
        <dbReference type="SAM" id="SignalP"/>
    </source>
</evidence>
<feature type="region of interest" description="Disordered" evidence="1">
    <location>
        <begin position="386"/>
        <end position="407"/>
    </location>
</feature>
<feature type="chain" id="PRO_5045760198" description="Phage coat protein" evidence="2">
    <location>
        <begin position="29"/>
        <end position="474"/>
    </location>
</feature>
<dbReference type="EMBL" id="JANFWR010000014">
    <property type="protein sequence ID" value="MCW0399807.1"/>
    <property type="molecule type" value="Genomic_DNA"/>
</dbReference>
<comment type="caution">
    <text evidence="3">The sequence shown here is derived from an EMBL/GenBank/DDBJ whole genome shotgun (WGS) entry which is preliminary data.</text>
</comment>
<accession>A0ABT3DWC1</accession>
<dbReference type="Proteomes" id="UP001320843">
    <property type="component" value="Unassembled WGS sequence"/>
</dbReference>